<dbReference type="PATRIC" id="fig|1227739.3.peg.701"/>
<dbReference type="AlphaFoldDB" id="W8EW99"/>
<feature type="signal peptide" evidence="2">
    <location>
        <begin position="1"/>
        <end position="25"/>
    </location>
</feature>
<keyword evidence="4" id="KW-1185">Reference proteome</keyword>
<evidence type="ECO:0000256" key="2">
    <source>
        <dbReference type="SAM" id="SignalP"/>
    </source>
</evidence>
<name>W8EW99_9BACT</name>
<dbReference type="Proteomes" id="UP000019423">
    <property type="component" value="Chromosome"/>
</dbReference>
<reference evidence="3 4" key="1">
    <citation type="submission" date="2014-01" db="EMBL/GenBank/DDBJ databases">
        <title>Complete genome sequence of ionizing-radiation resistance bacterium Hymenobacter swuensis DY53.</title>
        <authorList>
            <person name="Jung J.-H."/>
            <person name="Jeong S.-W."/>
            <person name="Joe M.-H."/>
            <person name="Cho y.-j."/>
            <person name="Kim M.-K."/>
            <person name="Lim S.-Y."/>
        </authorList>
    </citation>
    <scope>NUCLEOTIDE SEQUENCE [LARGE SCALE GENOMIC DNA]</scope>
    <source>
        <strain evidence="3 4">DY53</strain>
    </source>
</reference>
<feature type="region of interest" description="Disordered" evidence="1">
    <location>
        <begin position="24"/>
        <end position="65"/>
    </location>
</feature>
<evidence type="ECO:0000256" key="1">
    <source>
        <dbReference type="SAM" id="MobiDB-lite"/>
    </source>
</evidence>
<dbReference type="Gene3D" id="2.40.160.130">
    <property type="entry name" value="Capsule assembly protein Wzi"/>
    <property type="match status" value="1"/>
</dbReference>
<proteinExistence type="predicted"/>
<dbReference type="eggNOG" id="ENOG502Z8DB">
    <property type="taxonomic scope" value="Bacteria"/>
</dbReference>
<dbReference type="HOGENOM" id="CLU_024790_0_0_10"/>
<evidence type="ECO:0000313" key="4">
    <source>
        <dbReference type="Proteomes" id="UP000019423"/>
    </source>
</evidence>
<evidence type="ECO:0000313" key="3">
    <source>
        <dbReference type="EMBL" id="AHJ96032.1"/>
    </source>
</evidence>
<evidence type="ECO:0008006" key="5">
    <source>
        <dbReference type="Google" id="ProtNLM"/>
    </source>
</evidence>
<dbReference type="STRING" id="1227739.Hsw_0437"/>
<gene>
    <name evidence="3" type="ORF">Hsw_0437</name>
</gene>
<dbReference type="KEGG" id="hsw:Hsw_0437"/>
<accession>W8EW99</accession>
<sequence>MALLMRNSYLFALGLTGLLATPAAAQDTPTRPTDGQGNWLTYDEPPKPPKPSKPTAEQPQTGRLRKTTMGSTYVPLDADIYRLIDRYVILHGPDSLSDPHTSIRPYTRTAVARLAERMLQDSTAGLSRQDRFNIRYLLRDNWHNTQQDSAINQRGKPILGFLYGRPSDLYSVAQPEFSLRVNPVLGLSLGNSDGNKSYSFLNTRGVQVEGTIDERLGFYTFLADNQMAVPLYVQERIERDNAVPHEGFWKPFKNTPGQYDYLSARGYLTYAAGRHVSLQLGHDRNQIGNGYRSLILSDYSAPYLFLKVNTRIWKFHYQNLFAQMVADAPNVDASYDRKYLALHHLSFDIKPNLNVGVFESVVYSGYSSTTDSVLVNGQPVVQPRKRGFELQYLNPIIFYRAIEQGTGSEDNALLGADFKWNIRNRVQLYGQIILDEFVLSQIRSGNGWWANKQGIQLGAKYINVAGIRNFDLQGEFNYIRPYLYQHEDKYRNYQHDAQPLAHPMGANLWELIGIASYQPLPRLNVVAKGFLVKQGLDPAGQNYGSNVLLPYTNRPLDANGNLREYDFRVGDGITSYLFHGDVTATWQAAHNFWLDGKFVYRHRTFEGGAPAPAFTADGGALASIALRWNIAQRLHEF</sequence>
<dbReference type="EMBL" id="CP007145">
    <property type="protein sequence ID" value="AHJ96032.1"/>
    <property type="molecule type" value="Genomic_DNA"/>
</dbReference>
<organism evidence="3 4">
    <name type="scientific">Hymenobacter swuensis DY53</name>
    <dbReference type="NCBI Taxonomy" id="1227739"/>
    <lineage>
        <taxon>Bacteria</taxon>
        <taxon>Pseudomonadati</taxon>
        <taxon>Bacteroidota</taxon>
        <taxon>Cytophagia</taxon>
        <taxon>Cytophagales</taxon>
        <taxon>Hymenobacteraceae</taxon>
        <taxon>Hymenobacter</taxon>
    </lineage>
</organism>
<protein>
    <recommendedName>
        <fullName evidence="5">Capsule assembly Wzi family protein</fullName>
    </recommendedName>
</protein>
<feature type="chain" id="PRO_5004907807" description="Capsule assembly Wzi family protein" evidence="2">
    <location>
        <begin position="26"/>
        <end position="637"/>
    </location>
</feature>
<keyword evidence="2" id="KW-0732">Signal</keyword>
<dbReference type="InterPro" id="IPR038636">
    <property type="entry name" value="Wzi_sf"/>
</dbReference>
<feature type="compositionally biased region" description="Polar residues" evidence="1">
    <location>
        <begin position="27"/>
        <end position="39"/>
    </location>
</feature>